<dbReference type="CDD" id="cd02042">
    <property type="entry name" value="ParAB_family"/>
    <property type="match status" value="1"/>
</dbReference>
<reference evidence="6 7" key="1">
    <citation type="submission" date="2018-09" db="EMBL/GenBank/DDBJ databases">
        <authorList>
            <person name="Postec A."/>
        </authorList>
    </citation>
    <scope>NUCLEOTIDE SEQUENCE [LARGE SCALE GENOMIC DNA]</scope>
    <source>
        <strain evidence="6">70B-A</strain>
    </source>
</reference>
<dbReference type="Gene3D" id="3.40.50.300">
    <property type="entry name" value="P-loop containing nucleotide triphosphate hydrolases"/>
    <property type="match status" value="1"/>
</dbReference>
<comment type="subunit">
    <text evidence="3">Dimerizes in the presence of ATP but not ADP; ATP-binding is required for double-stranded (ds)DNA-binding. Interacts with DnaA.</text>
</comment>
<dbReference type="EMBL" id="LR130778">
    <property type="protein sequence ID" value="VDN49218.1"/>
    <property type="molecule type" value="Genomic_DNA"/>
</dbReference>
<dbReference type="Proteomes" id="UP000279029">
    <property type="component" value="Chromosome"/>
</dbReference>
<feature type="domain" description="AAA" evidence="5">
    <location>
        <begin position="3"/>
        <end position="183"/>
    </location>
</feature>
<dbReference type="SUPFAM" id="SSF52540">
    <property type="entry name" value="P-loop containing nucleoside triphosphate hydrolases"/>
    <property type="match status" value="1"/>
</dbReference>
<evidence type="ECO:0000256" key="4">
    <source>
        <dbReference type="ARBA" id="ARBA00071824"/>
    </source>
</evidence>
<dbReference type="OrthoDB" id="9815116at2"/>
<organism evidence="6 7">
    <name type="scientific">Petrocella atlantisensis</name>
    <dbReference type="NCBI Taxonomy" id="2173034"/>
    <lineage>
        <taxon>Bacteria</taxon>
        <taxon>Bacillati</taxon>
        <taxon>Bacillota</taxon>
        <taxon>Clostridia</taxon>
        <taxon>Lachnospirales</taxon>
        <taxon>Vallitaleaceae</taxon>
        <taxon>Petrocella</taxon>
    </lineage>
</organism>
<dbReference type="AlphaFoldDB" id="A0A3P7PJU3"/>
<protein>
    <recommendedName>
        <fullName evidence="4">Sporulation initiation inhibitor protein Soj</fullName>
    </recommendedName>
</protein>
<name>A0A3P7PJU3_9FIRM</name>
<dbReference type="InterPro" id="IPR025669">
    <property type="entry name" value="AAA_dom"/>
</dbReference>
<evidence type="ECO:0000256" key="2">
    <source>
        <dbReference type="ARBA" id="ARBA00049360"/>
    </source>
</evidence>
<dbReference type="InterPro" id="IPR050678">
    <property type="entry name" value="DNA_Partitioning_ATPase"/>
</dbReference>
<evidence type="ECO:0000259" key="5">
    <source>
        <dbReference type="Pfam" id="PF13614"/>
    </source>
</evidence>
<proteinExistence type="inferred from homology"/>
<dbReference type="PANTHER" id="PTHR13696:SF99">
    <property type="entry name" value="COBYRINIC ACID AC-DIAMIDE SYNTHASE"/>
    <property type="match status" value="1"/>
</dbReference>
<keyword evidence="7" id="KW-1185">Reference proteome</keyword>
<dbReference type="InterPro" id="IPR027417">
    <property type="entry name" value="P-loop_NTPase"/>
</dbReference>
<evidence type="ECO:0000256" key="3">
    <source>
        <dbReference type="ARBA" id="ARBA00062323"/>
    </source>
</evidence>
<dbReference type="FunFam" id="3.40.50.300:FF:000285">
    <property type="entry name" value="Sporulation initiation inhibitor Soj"/>
    <property type="match status" value="1"/>
</dbReference>
<accession>A0A3P7PJU3</accession>
<sequence>MAEVITVANHKGGCAKTVTTLNLGYALKELGYKVALVDLDSQANLTTCFGIDNPNSIETNIAHLMIAKIDEEPLPDKEQYIISKDGLDLIPSSIYLSVVDANLRLEMGSERILDEILEPLREEYDYIIVDTPPSLGSLTINALSAADSVIITVNPQLLAMMGLQDFLKTTKKIQKRINQKLSIKGILLTMCDSRTNLSKILSEQVKEAYNGVIKIYDTYIPMTVKVGESVYYGQSISEYCPDSKAGIAYSKFAKELISHEEK</sequence>
<dbReference type="PANTHER" id="PTHR13696">
    <property type="entry name" value="P-LOOP CONTAINING NUCLEOSIDE TRIPHOSPHATE HYDROLASE"/>
    <property type="match status" value="1"/>
</dbReference>
<gene>
    <name evidence="6" type="ORF">PATL70BA_3292</name>
</gene>
<evidence type="ECO:0000313" key="6">
    <source>
        <dbReference type="EMBL" id="VDN49218.1"/>
    </source>
</evidence>
<dbReference type="RefSeq" id="WP_125138222.1">
    <property type="nucleotide sequence ID" value="NZ_LR130778.1"/>
</dbReference>
<evidence type="ECO:0000313" key="7">
    <source>
        <dbReference type="Proteomes" id="UP000279029"/>
    </source>
</evidence>
<comment type="similarity">
    <text evidence="1">Belongs to the ParA family.</text>
</comment>
<evidence type="ECO:0000256" key="1">
    <source>
        <dbReference type="ARBA" id="ARBA00006976"/>
    </source>
</evidence>
<dbReference type="Pfam" id="PF13614">
    <property type="entry name" value="AAA_31"/>
    <property type="match status" value="1"/>
</dbReference>
<dbReference type="KEGG" id="cbar:PATL70BA_3292"/>
<comment type="catalytic activity">
    <reaction evidence="2">
        <text>ATP + H2O = ADP + phosphate + H(+)</text>
        <dbReference type="Rhea" id="RHEA:13065"/>
        <dbReference type="ChEBI" id="CHEBI:15377"/>
        <dbReference type="ChEBI" id="CHEBI:15378"/>
        <dbReference type="ChEBI" id="CHEBI:30616"/>
        <dbReference type="ChEBI" id="CHEBI:43474"/>
        <dbReference type="ChEBI" id="CHEBI:456216"/>
    </reaction>
</comment>